<evidence type="ECO:0000313" key="3">
    <source>
        <dbReference type="EMBL" id="KAF7818531.1"/>
    </source>
</evidence>
<evidence type="ECO:0000313" key="4">
    <source>
        <dbReference type="Proteomes" id="UP000634136"/>
    </source>
</evidence>
<dbReference type="EMBL" id="JAAIUW010000008">
    <property type="protein sequence ID" value="KAF7818531.1"/>
    <property type="molecule type" value="Genomic_DNA"/>
</dbReference>
<protein>
    <submittedName>
        <fullName evidence="3">Uncharacterized protein</fullName>
    </submittedName>
</protein>
<organism evidence="3 4">
    <name type="scientific">Senna tora</name>
    <dbReference type="NCBI Taxonomy" id="362788"/>
    <lineage>
        <taxon>Eukaryota</taxon>
        <taxon>Viridiplantae</taxon>
        <taxon>Streptophyta</taxon>
        <taxon>Embryophyta</taxon>
        <taxon>Tracheophyta</taxon>
        <taxon>Spermatophyta</taxon>
        <taxon>Magnoliopsida</taxon>
        <taxon>eudicotyledons</taxon>
        <taxon>Gunneridae</taxon>
        <taxon>Pentapetalae</taxon>
        <taxon>rosids</taxon>
        <taxon>fabids</taxon>
        <taxon>Fabales</taxon>
        <taxon>Fabaceae</taxon>
        <taxon>Caesalpinioideae</taxon>
        <taxon>Cassia clade</taxon>
        <taxon>Senna</taxon>
    </lineage>
</organism>
<evidence type="ECO:0000313" key="2">
    <source>
        <dbReference type="EMBL" id="KAF7818525.1"/>
    </source>
</evidence>
<feature type="region of interest" description="Disordered" evidence="1">
    <location>
        <begin position="1"/>
        <end position="38"/>
    </location>
</feature>
<proteinExistence type="predicted"/>
<reference evidence="3" key="1">
    <citation type="submission" date="2020-09" db="EMBL/GenBank/DDBJ databases">
        <title>Genome-Enabled Discovery of Anthraquinone Biosynthesis in Senna tora.</title>
        <authorList>
            <person name="Kang S.-H."/>
            <person name="Pandey R.P."/>
            <person name="Lee C.-M."/>
            <person name="Sim J.-S."/>
            <person name="Jeong J.-T."/>
            <person name="Choi B.-S."/>
            <person name="Jung M."/>
            <person name="Ginzburg D."/>
            <person name="Zhao K."/>
            <person name="Won S.Y."/>
            <person name="Oh T.-J."/>
            <person name="Yu Y."/>
            <person name="Kim N.-H."/>
            <person name="Lee O.R."/>
            <person name="Lee T.-H."/>
            <person name="Bashyal P."/>
            <person name="Kim T.-S."/>
            <person name="Lee W.-H."/>
            <person name="Kawkins C."/>
            <person name="Kim C.-K."/>
            <person name="Kim J.S."/>
            <person name="Ahn B.O."/>
            <person name="Rhee S.Y."/>
            <person name="Sohng J.K."/>
        </authorList>
    </citation>
    <scope>NUCLEOTIDE SEQUENCE</scope>
    <source>
        <tissue evidence="3">Leaf</tissue>
    </source>
</reference>
<dbReference type="EMBL" id="JAAIUW010000008">
    <property type="protein sequence ID" value="KAF7818525.1"/>
    <property type="molecule type" value="Genomic_DNA"/>
</dbReference>
<sequence>MAETRRDLEGRLKLMRQKQNPRAELEEEDVTTASKGFS</sequence>
<keyword evidence="4" id="KW-1185">Reference proteome</keyword>
<dbReference type="AlphaFoldDB" id="A0A834TC35"/>
<dbReference type="Proteomes" id="UP000634136">
    <property type="component" value="Unassembled WGS sequence"/>
</dbReference>
<name>A0A834TC35_9FABA</name>
<accession>A0A834TC35</accession>
<comment type="caution">
    <text evidence="3">The sequence shown here is derived from an EMBL/GenBank/DDBJ whole genome shotgun (WGS) entry which is preliminary data.</text>
</comment>
<evidence type="ECO:0000256" key="1">
    <source>
        <dbReference type="SAM" id="MobiDB-lite"/>
    </source>
</evidence>
<feature type="compositionally biased region" description="Basic and acidic residues" evidence="1">
    <location>
        <begin position="1"/>
        <end position="12"/>
    </location>
</feature>
<gene>
    <name evidence="2" type="ORF">G2W53_023980</name>
    <name evidence="3" type="ORF">G2W53_023986</name>
</gene>